<reference evidence="3 4" key="1">
    <citation type="submission" date="2020-10" db="EMBL/GenBank/DDBJ databases">
        <title>Phylogeny of dyella-like bacteria.</title>
        <authorList>
            <person name="Fu J."/>
        </authorList>
    </citation>
    <scope>NUCLEOTIDE SEQUENCE [LARGE SCALE GENOMIC DNA]</scope>
    <source>
        <strain evidence="3 4">BB4</strain>
    </source>
</reference>
<dbReference type="RefSeq" id="WP_379983970.1">
    <property type="nucleotide sequence ID" value="NZ_JADIKD010000011.1"/>
</dbReference>
<dbReference type="Pfam" id="PF13649">
    <property type="entry name" value="Methyltransf_25"/>
    <property type="match status" value="1"/>
</dbReference>
<evidence type="ECO:0000256" key="1">
    <source>
        <dbReference type="ARBA" id="ARBA00022679"/>
    </source>
</evidence>
<dbReference type="Gene3D" id="3.40.50.150">
    <property type="entry name" value="Vaccinia Virus protein VP39"/>
    <property type="match status" value="1"/>
</dbReference>
<evidence type="ECO:0000313" key="3">
    <source>
        <dbReference type="EMBL" id="MFK2918220.1"/>
    </source>
</evidence>
<dbReference type="PANTHER" id="PTHR43861">
    <property type="entry name" value="TRANS-ACONITATE 2-METHYLTRANSFERASE-RELATED"/>
    <property type="match status" value="1"/>
</dbReference>
<keyword evidence="3" id="KW-0489">Methyltransferase</keyword>
<dbReference type="CDD" id="cd02440">
    <property type="entry name" value="AdoMet_MTases"/>
    <property type="match status" value="1"/>
</dbReference>
<dbReference type="Proteomes" id="UP001620408">
    <property type="component" value="Unassembled WGS sequence"/>
</dbReference>
<feature type="domain" description="Methyltransferase" evidence="2">
    <location>
        <begin position="67"/>
        <end position="160"/>
    </location>
</feature>
<gene>
    <name evidence="3" type="ORF">ISS97_13190</name>
</gene>
<comment type="caution">
    <text evidence="3">The sequence shown here is derived from an EMBL/GenBank/DDBJ whole genome shotgun (WGS) entry which is preliminary data.</text>
</comment>
<dbReference type="InterPro" id="IPR029063">
    <property type="entry name" value="SAM-dependent_MTases_sf"/>
</dbReference>
<dbReference type="GO" id="GO:0032259">
    <property type="term" value="P:methylation"/>
    <property type="evidence" value="ECO:0007669"/>
    <property type="project" value="UniProtKB-KW"/>
</dbReference>
<keyword evidence="1" id="KW-0808">Transferase</keyword>
<sequence length="255" mass="28764">MGTDRDWENWGRNDPYFGVLSHESFRAGNISNESRTAFFLSGEKHIESLFDTIRAHFKPQFRPSRSLDFGCGVGRLLIPLARRSQHASGVDVSAAMLTEARRNCEIHAINNVELLGSDDHLSQVQGEYDLIHSHIVFAHIDPLRGQAIIEALASKISSGGFIAIQVLYSCNASPWIRSLVKLRYKLPLLNAIRNLIRGRPFREPPMQLHVYDLPTVFRALNHLGYSKTLLMTDKFENEQFDSVTLIAQRIPAPTA</sequence>
<dbReference type="SUPFAM" id="SSF53335">
    <property type="entry name" value="S-adenosyl-L-methionine-dependent methyltransferases"/>
    <property type="match status" value="1"/>
</dbReference>
<keyword evidence="4" id="KW-1185">Reference proteome</keyword>
<accession>A0ABW8K5P5</accession>
<evidence type="ECO:0000313" key="4">
    <source>
        <dbReference type="Proteomes" id="UP001620408"/>
    </source>
</evidence>
<proteinExistence type="predicted"/>
<dbReference type="InterPro" id="IPR041698">
    <property type="entry name" value="Methyltransf_25"/>
</dbReference>
<dbReference type="EMBL" id="JADIKD010000011">
    <property type="protein sequence ID" value="MFK2918220.1"/>
    <property type="molecule type" value="Genomic_DNA"/>
</dbReference>
<evidence type="ECO:0000259" key="2">
    <source>
        <dbReference type="Pfam" id="PF13649"/>
    </source>
</evidence>
<dbReference type="GO" id="GO:0008168">
    <property type="term" value="F:methyltransferase activity"/>
    <property type="evidence" value="ECO:0007669"/>
    <property type="project" value="UniProtKB-KW"/>
</dbReference>
<name>A0ABW8K5P5_9GAMM</name>
<organism evidence="3 4">
    <name type="scientific">Dyella koreensis</name>
    <dbReference type="NCBI Taxonomy" id="311235"/>
    <lineage>
        <taxon>Bacteria</taxon>
        <taxon>Pseudomonadati</taxon>
        <taxon>Pseudomonadota</taxon>
        <taxon>Gammaproteobacteria</taxon>
        <taxon>Lysobacterales</taxon>
        <taxon>Rhodanobacteraceae</taxon>
        <taxon>Dyella</taxon>
    </lineage>
</organism>
<protein>
    <submittedName>
        <fullName evidence="3">Class I SAM-dependent methyltransferase</fullName>
    </submittedName>
</protein>